<name>A0ABT6Z0H6_9BACT</name>
<keyword evidence="2" id="KW-1185">Reference proteome</keyword>
<organism evidence="1 2">
    <name type="scientific">Flectobacillus rivi</name>
    <dbReference type="NCBI Taxonomy" id="2984209"/>
    <lineage>
        <taxon>Bacteria</taxon>
        <taxon>Pseudomonadati</taxon>
        <taxon>Bacteroidota</taxon>
        <taxon>Cytophagia</taxon>
        <taxon>Cytophagales</taxon>
        <taxon>Flectobacillaceae</taxon>
        <taxon>Flectobacillus</taxon>
    </lineage>
</organism>
<evidence type="ECO:0000313" key="1">
    <source>
        <dbReference type="EMBL" id="MDI9874106.1"/>
    </source>
</evidence>
<proteinExistence type="predicted"/>
<comment type="caution">
    <text evidence="1">The sequence shown here is derived from an EMBL/GenBank/DDBJ whole genome shotgun (WGS) entry which is preliminary data.</text>
</comment>
<gene>
    <name evidence="1" type="ORF">QM481_06175</name>
</gene>
<reference evidence="1 2" key="1">
    <citation type="submission" date="2023-05" db="EMBL/GenBank/DDBJ databases">
        <title>Novel species of genus Flectobacillus isolated from stream in China.</title>
        <authorList>
            <person name="Lu H."/>
        </authorList>
    </citation>
    <scope>NUCLEOTIDE SEQUENCE [LARGE SCALE GENOMIC DNA]</scope>
    <source>
        <strain evidence="1 2">LFS242W</strain>
    </source>
</reference>
<evidence type="ECO:0000313" key="2">
    <source>
        <dbReference type="Proteomes" id="UP001225761"/>
    </source>
</evidence>
<dbReference type="Pfam" id="PF17914">
    <property type="entry name" value="HopA1"/>
    <property type="match status" value="1"/>
</dbReference>
<sequence length="626" mass="73055">MSQFAEDLRLLLANITFDKKQSRWVNAKLPNVSRLEDMLYHNYHVYPKYKNSWLKNEDIESFAIESQINTESKFWFIKEETNEKDGQLVEKNSHEFIIKDGKYIRGGKLNIDGEFKEYVYLSTPKKYFSETSKNSEKLTVAIAGDNYIYMVGKPTLRIYFHLKCFTRGIREWVKFISEKLDSKGIPFTMKYLLNQKDYIYSDSAVLYISQSNYPLVLPFLHEVAVIFGNTEANLLRSSTPLFTKKLFRGIAIAEDPISNIDQSKEDTSFGRECCKRIVKMLEQESVKSLLEINSYNIESVIIKIERMVQNESLFNVEEPFRNPNTSFDYELPTFNEGREQTTYLPWWGDSGKLLFLKLAQKYADELCEKAIWVSSNNCTWITYIEEPVKDEKEYNRTCHKLVGKKELGLIKYFLEKFSQFVKDNDYYKRVYSSINYNTEIDGDIFSNEDFDRLMDHLVLDEIRKSYFKDYINTLVSKFEISLEDAIKIIENAIIKLNNDTELNVLIKDISLLPSLSQNNAPIQLAIEILHEIKRSMPLKMPKDELLNQVVIDGNITNLRNISERDALKLADIIMKRYESIDLPLRNTFNNYNFCPGIEGKAGIGLFFLILFVPSVTPNVRFLPETA</sequence>
<protein>
    <submittedName>
        <fullName evidence="1">T3SS effector HopA1 family protein</fullName>
    </submittedName>
</protein>
<dbReference type="RefSeq" id="WP_283381097.1">
    <property type="nucleotide sequence ID" value="NZ_JASHIE010000004.1"/>
</dbReference>
<accession>A0ABT6Z0H6</accession>
<dbReference type="EMBL" id="JASHIE010000004">
    <property type="protein sequence ID" value="MDI9874106.1"/>
    <property type="molecule type" value="Genomic_DNA"/>
</dbReference>
<dbReference type="InterPro" id="IPR040871">
    <property type="entry name" value="HopA1"/>
</dbReference>
<dbReference type="Proteomes" id="UP001225761">
    <property type="component" value="Unassembled WGS sequence"/>
</dbReference>